<dbReference type="VEuPathDB" id="FungiDB:PSHT_08554"/>
<keyword evidence="5" id="KW-1185">Reference proteome</keyword>
<evidence type="ECO:0000256" key="1">
    <source>
        <dbReference type="PROSITE-ProRule" id="PRU00259"/>
    </source>
</evidence>
<proteinExistence type="predicted"/>
<dbReference type="Proteomes" id="UP000239156">
    <property type="component" value="Unassembled WGS sequence"/>
</dbReference>
<evidence type="ECO:0000313" key="5">
    <source>
        <dbReference type="Proteomes" id="UP000239156"/>
    </source>
</evidence>
<comment type="caution">
    <text evidence="4">The sequence shown here is derived from an EMBL/GenBank/DDBJ whole genome shotgun (WGS) entry which is preliminary data.</text>
</comment>
<evidence type="ECO:0000256" key="2">
    <source>
        <dbReference type="SAM" id="MobiDB-lite"/>
    </source>
</evidence>
<dbReference type="InterPro" id="IPR052579">
    <property type="entry name" value="Zinc_finger_SWIM"/>
</dbReference>
<evidence type="ECO:0000259" key="3">
    <source>
        <dbReference type="Pfam" id="PF10551"/>
    </source>
</evidence>
<dbReference type="InterPro" id="IPR018289">
    <property type="entry name" value="MULE_transposase_dom"/>
</dbReference>
<dbReference type="PANTHER" id="PTHR31569:SF4">
    <property type="entry name" value="SWIM-TYPE DOMAIN-CONTAINING PROTEIN"/>
    <property type="match status" value="1"/>
</dbReference>
<accession>A0A2S4W4J5</accession>
<protein>
    <recommendedName>
        <fullName evidence="3">MULE transposase domain-containing protein</fullName>
    </recommendedName>
</protein>
<name>A0A2S4W4J5_9BASI</name>
<dbReference type="VEuPathDB" id="FungiDB:PSTT_01155"/>
<gene>
    <name evidence="4" type="ORF">PSTT_01155</name>
</gene>
<dbReference type="InterPro" id="IPR000225">
    <property type="entry name" value="Armadillo"/>
</dbReference>
<sequence length="402" mass="44486">MIGTQATNVTILPDVLMQIAQLLAAQKITILPAPPPVPSGSINPLASSIEPLATSKPSTELLERIFDEDDGMSLKSLDNLVPTKTTERDLPLPSPQSTGPGEGDLVTNLEDYDYEIGEPMDPPPPMRFLSMEDLSAFSKHHGYGISKGNSHAGKNVYIRCDRGGTYSGKLKNLAQRNSSTRKCECPFQVKGSTSQAKGSTDSSWHLVVLNPEQMKEVERLSKSNIKNTQILLQLRQSDPNTSAVNKTVNNALHKIREKELDGKTPIEALLSLLQAGNWTWDVLTNSEGVIQNLFFAHPGSVHLAHINHHVALLDATYKTNRYNLPLLHVIGQTATNRSFSIAFCFMMYENDAGYLWAIERLRKHIWKPEQTPEVFVTDRKTVLRNALGEVFPDSQAHLCLGT</sequence>
<dbReference type="PROSITE" id="PS50176">
    <property type="entry name" value="ARM_REPEAT"/>
    <property type="match status" value="1"/>
</dbReference>
<feature type="domain" description="MULE transposase" evidence="3">
    <location>
        <begin position="311"/>
        <end position="400"/>
    </location>
</feature>
<dbReference type="Pfam" id="PF10551">
    <property type="entry name" value="MULE"/>
    <property type="match status" value="1"/>
</dbReference>
<evidence type="ECO:0000313" key="4">
    <source>
        <dbReference type="EMBL" id="POW16702.1"/>
    </source>
</evidence>
<dbReference type="AlphaFoldDB" id="A0A2S4W4J5"/>
<feature type="region of interest" description="Disordered" evidence="2">
    <location>
        <begin position="81"/>
        <end position="104"/>
    </location>
</feature>
<feature type="repeat" description="ARM" evidence="1">
    <location>
        <begin position="264"/>
        <end position="293"/>
    </location>
</feature>
<dbReference type="EMBL" id="PKSL01000006">
    <property type="protein sequence ID" value="POW16702.1"/>
    <property type="molecule type" value="Genomic_DNA"/>
</dbReference>
<reference evidence="4" key="1">
    <citation type="submission" date="2017-12" db="EMBL/GenBank/DDBJ databases">
        <title>Gene loss provides genomic basis for host adaptation in cereal stripe rust fungi.</title>
        <authorList>
            <person name="Xia C."/>
        </authorList>
    </citation>
    <scope>NUCLEOTIDE SEQUENCE [LARGE SCALE GENOMIC DNA]</scope>
    <source>
        <strain evidence="4">93-210</strain>
    </source>
</reference>
<dbReference type="PANTHER" id="PTHR31569">
    <property type="entry name" value="SWIM-TYPE DOMAIN-CONTAINING PROTEIN"/>
    <property type="match status" value="1"/>
</dbReference>
<organism evidence="4 5">
    <name type="scientific">Puccinia striiformis</name>
    <dbReference type="NCBI Taxonomy" id="27350"/>
    <lineage>
        <taxon>Eukaryota</taxon>
        <taxon>Fungi</taxon>
        <taxon>Dikarya</taxon>
        <taxon>Basidiomycota</taxon>
        <taxon>Pucciniomycotina</taxon>
        <taxon>Pucciniomycetes</taxon>
        <taxon>Pucciniales</taxon>
        <taxon>Pucciniaceae</taxon>
        <taxon>Puccinia</taxon>
    </lineage>
</organism>